<dbReference type="PROSITE" id="PS51257">
    <property type="entry name" value="PROKAR_LIPOPROTEIN"/>
    <property type="match status" value="1"/>
</dbReference>
<organism evidence="3 5">
    <name type="scientific">Pseudomonas trivialis</name>
    <dbReference type="NCBI Taxonomy" id="200450"/>
    <lineage>
        <taxon>Bacteria</taxon>
        <taxon>Pseudomonadati</taxon>
        <taxon>Pseudomonadota</taxon>
        <taxon>Gammaproteobacteria</taxon>
        <taxon>Pseudomonadales</taxon>
        <taxon>Pseudomonadaceae</taxon>
        <taxon>Pseudomonas</taxon>
    </lineage>
</organism>
<evidence type="ECO:0000313" key="3">
    <source>
        <dbReference type="EMBL" id="KRP59440.1"/>
    </source>
</evidence>
<accession>A0A0R2ZE08</accession>
<proteinExistence type="predicted"/>
<protein>
    <submittedName>
        <fullName evidence="3">Lipoprotein</fullName>
    </submittedName>
    <submittedName>
        <fullName evidence="4">Surface-adhesin protein E</fullName>
    </submittedName>
</protein>
<dbReference type="InterPro" id="IPR043088">
    <property type="entry name" value="Adhesin_E"/>
</dbReference>
<dbReference type="GeneID" id="45486064"/>
<keyword evidence="6" id="KW-1185">Reference proteome</keyword>
<evidence type="ECO:0000256" key="1">
    <source>
        <dbReference type="SAM" id="SignalP"/>
    </source>
</evidence>
<evidence type="ECO:0000313" key="4">
    <source>
        <dbReference type="EMBL" id="SDR83752.1"/>
    </source>
</evidence>
<sequence>MRRLPCLAAVLLLGGCAHGTVPQKAVAEAPATTPAGMFKLLEDAKLATYFDAHSVALYQGNPHLRQFYLINNYLGLAAPSGKLPEIRSSRAIQVINCERDEMAQFGRVYFSEPFALGHEVTRKSDTPQWGPLERQSLIGRLRDSVCKIDAAHLRAGNPG</sequence>
<dbReference type="Proteomes" id="UP000052019">
    <property type="component" value="Unassembled WGS sequence"/>
</dbReference>
<gene>
    <name evidence="4" type="ORF">SAMN04490205_0599</name>
    <name evidence="3" type="ORF">TU79_14700</name>
</gene>
<keyword evidence="3" id="KW-0449">Lipoprotein</keyword>
<dbReference type="Gene3D" id="2.40.128.710">
    <property type="entry name" value="Surface-adhesin protein E"/>
    <property type="match status" value="1"/>
</dbReference>
<feature type="signal peptide" evidence="1">
    <location>
        <begin position="1"/>
        <end position="19"/>
    </location>
</feature>
<feature type="domain" description="Surface-adhesin protein E-like" evidence="2">
    <location>
        <begin position="42"/>
        <end position="147"/>
    </location>
</feature>
<dbReference type="InterPro" id="IPR031939">
    <property type="entry name" value="Adhesin_E-like"/>
</dbReference>
<dbReference type="AlphaFoldDB" id="A0A0R2ZE08"/>
<evidence type="ECO:0000313" key="6">
    <source>
        <dbReference type="Proteomes" id="UP000183126"/>
    </source>
</evidence>
<keyword evidence="1" id="KW-0732">Signal</keyword>
<dbReference type="EMBL" id="LT629760">
    <property type="protein sequence ID" value="SDR83752.1"/>
    <property type="molecule type" value="Genomic_DNA"/>
</dbReference>
<dbReference type="PATRIC" id="fig|200450.4.peg.4981"/>
<dbReference type="Proteomes" id="UP000183126">
    <property type="component" value="Chromosome I"/>
</dbReference>
<evidence type="ECO:0000313" key="5">
    <source>
        <dbReference type="Proteomes" id="UP000052019"/>
    </source>
</evidence>
<dbReference type="OrthoDB" id="6966015at2"/>
<dbReference type="RefSeq" id="WP_015371096.1">
    <property type="nucleotide sequence ID" value="NZ_JYLK01000009.1"/>
</dbReference>
<name>A0A0R2ZE08_9PSED</name>
<dbReference type="EMBL" id="JYLK01000009">
    <property type="protein sequence ID" value="KRP59440.1"/>
    <property type="molecule type" value="Genomic_DNA"/>
</dbReference>
<feature type="chain" id="PRO_5006430212" evidence="1">
    <location>
        <begin position="20"/>
        <end position="159"/>
    </location>
</feature>
<reference evidence="3 5" key="1">
    <citation type="submission" date="2015-02" db="EMBL/GenBank/DDBJ databases">
        <title>Two Pseudomonas sp. nov. isolated from raw milk.</title>
        <authorList>
            <person name="Wenning M."/>
            <person name="von Neubeck M."/>
            <person name="Huptas C."/>
            <person name="Scherer S."/>
        </authorList>
    </citation>
    <scope>NUCLEOTIDE SEQUENCE [LARGE SCALE GENOMIC DNA]</scope>
    <source>
        <strain evidence="3 5">DSM 14937</strain>
    </source>
</reference>
<evidence type="ECO:0000259" key="2">
    <source>
        <dbReference type="Pfam" id="PF16747"/>
    </source>
</evidence>
<dbReference type="Pfam" id="PF16747">
    <property type="entry name" value="Adhesin_E"/>
    <property type="match status" value="1"/>
</dbReference>
<reference evidence="4 6" key="2">
    <citation type="submission" date="2016-10" db="EMBL/GenBank/DDBJ databases">
        <authorList>
            <person name="Varghese N."/>
            <person name="Submissions S."/>
        </authorList>
    </citation>
    <scope>NUCLEOTIDE SEQUENCE [LARGE SCALE GENOMIC DNA]</scope>
    <source>
        <strain evidence="4 6">BS3111</strain>
    </source>
</reference>